<proteinExistence type="predicted"/>
<reference evidence="1 2" key="1">
    <citation type="submission" date="2022-12" db="EMBL/GenBank/DDBJ databases">
        <title>Chromosome-level genome of Tegillarca granosa.</title>
        <authorList>
            <person name="Kim J."/>
        </authorList>
    </citation>
    <scope>NUCLEOTIDE SEQUENCE [LARGE SCALE GENOMIC DNA]</scope>
    <source>
        <strain evidence="1">Teg-2019</strain>
        <tissue evidence="1">Adductor muscle</tissue>
    </source>
</reference>
<protein>
    <submittedName>
        <fullName evidence="1">Uncharacterized protein</fullName>
    </submittedName>
</protein>
<organism evidence="1 2">
    <name type="scientific">Tegillarca granosa</name>
    <name type="common">Malaysian cockle</name>
    <name type="synonym">Anadara granosa</name>
    <dbReference type="NCBI Taxonomy" id="220873"/>
    <lineage>
        <taxon>Eukaryota</taxon>
        <taxon>Metazoa</taxon>
        <taxon>Spiralia</taxon>
        <taxon>Lophotrochozoa</taxon>
        <taxon>Mollusca</taxon>
        <taxon>Bivalvia</taxon>
        <taxon>Autobranchia</taxon>
        <taxon>Pteriomorphia</taxon>
        <taxon>Arcoida</taxon>
        <taxon>Arcoidea</taxon>
        <taxon>Arcidae</taxon>
        <taxon>Tegillarca</taxon>
    </lineage>
</organism>
<comment type="caution">
    <text evidence="1">The sequence shown here is derived from an EMBL/GenBank/DDBJ whole genome shotgun (WGS) entry which is preliminary data.</text>
</comment>
<gene>
    <name evidence="1" type="ORF">KUTeg_007564</name>
</gene>
<dbReference type="EMBL" id="JARBDR010000337">
    <property type="protein sequence ID" value="KAJ8315414.1"/>
    <property type="molecule type" value="Genomic_DNA"/>
</dbReference>
<name>A0ABQ9FDL6_TEGGR</name>
<sequence>MKDVFKQFGCIYKLSKKIIDPKDLFLKHCKVAMDNSFVVFGLKMAKNHFECTFKWSLFYVCLWENGKNLVSEHFRFLFKSSQLLKTFFI</sequence>
<evidence type="ECO:0000313" key="1">
    <source>
        <dbReference type="EMBL" id="KAJ8315414.1"/>
    </source>
</evidence>
<evidence type="ECO:0000313" key="2">
    <source>
        <dbReference type="Proteomes" id="UP001217089"/>
    </source>
</evidence>
<keyword evidence="2" id="KW-1185">Reference proteome</keyword>
<dbReference type="Proteomes" id="UP001217089">
    <property type="component" value="Unassembled WGS sequence"/>
</dbReference>
<accession>A0ABQ9FDL6</accession>